<accession>A0A1B7XCQ0</accession>
<evidence type="ECO:0000256" key="5">
    <source>
        <dbReference type="SAM" id="Phobius"/>
    </source>
</evidence>
<dbReference type="InterPro" id="IPR056738">
    <property type="entry name" value="NfeD1b_N"/>
</dbReference>
<evidence type="ECO:0000256" key="6">
    <source>
        <dbReference type="SAM" id="SignalP"/>
    </source>
</evidence>
<dbReference type="PATRIC" id="fig|1560234.3.peg.653"/>
<dbReference type="SUPFAM" id="SSF52096">
    <property type="entry name" value="ClpP/crotonase"/>
    <property type="match status" value="1"/>
</dbReference>
<dbReference type="AlphaFoldDB" id="A0A1B7XCQ0"/>
<keyword evidence="2 5" id="KW-0812">Transmembrane</keyword>
<evidence type="ECO:0000256" key="2">
    <source>
        <dbReference type="ARBA" id="ARBA00022692"/>
    </source>
</evidence>
<dbReference type="Gene3D" id="2.40.50.140">
    <property type="entry name" value="Nucleic acid-binding proteins"/>
    <property type="match status" value="1"/>
</dbReference>
<dbReference type="Gene3D" id="3.90.226.10">
    <property type="entry name" value="2-enoyl-CoA Hydratase, Chain A, domain 1"/>
    <property type="match status" value="1"/>
</dbReference>
<dbReference type="GO" id="GO:0016020">
    <property type="term" value="C:membrane"/>
    <property type="evidence" value="ECO:0007669"/>
    <property type="project" value="UniProtKB-SubCell"/>
</dbReference>
<feature type="domain" description="NfeD integral membrane" evidence="8">
    <location>
        <begin position="258"/>
        <end position="369"/>
    </location>
</feature>
<evidence type="ECO:0000256" key="4">
    <source>
        <dbReference type="ARBA" id="ARBA00023136"/>
    </source>
</evidence>
<dbReference type="Pfam" id="PF24961">
    <property type="entry name" value="NfeD_membrane"/>
    <property type="match status" value="1"/>
</dbReference>
<dbReference type="Pfam" id="PF01957">
    <property type="entry name" value="NfeD"/>
    <property type="match status" value="1"/>
</dbReference>
<keyword evidence="6" id="KW-0732">Signal</keyword>
<evidence type="ECO:0000259" key="7">
    <source>
        <dbReference type="Pfam" id="PF01957"/>
    </source>
</evidence>
<proteinExistence type="predicted"/>
<feature type="chain" id="PRO_5008600511" evidence="6">
    <location>
        <begin position="28"/>
        <end position="452"/>
    </location>
</feature>
<evidence type="ECO:0000259" key="8">
    <source>
        <dbReference type="Pfam" id="PF24961"/>
    </source>
</evidence>
<reference evidence="10 11" key="1">
    <citation type="submission" date="2015-01" db="EMBL/GenBank/DDBJ databases">
        <title>Desulfovibrio sp. JC271 draft genome sequence.</title>
        <authorList>
            <person name="Shivani Y."/>
            <person name="Subhash Y."/>
            <person name="Sasikala C."/>
            <person name="Ramana C.V."/>
        </authorList>
    </citation>
    <scope>NUCLEOTIDE SEQUENCE [LARGE SCALE GENOMIC DNA]</scope>
    <source>
        <strain evidence="10 11">JC271</strain>
    </source>
</reference>
<dbReference type="EMBL" id="JXMS01000013">
    <property type="protein sequence ID" value="OBQ51749.1"/>
    <property type="molecule type" value="Genomic_DNA"/>
</dbReference>
<protein>
    <submittedName>
        <fullName evidence="10">Serine protease</fullName>
    </submittedName>
</protein>
<feature type="domain" description="NfeD1b N-terminal" evidence="9">
    <location>
        <begin position="63"/>
        <end position="191"/>
    </location>
</feature>
<evidence type="ECO:0000313" key="10">
    <source>
        <dbReference type="EMBL" id="OBQ51749.1"/>
    </source>
</evidence>
<feature type="transmembrane region" description="Helical" evidence="5">
    <location>
        <begin position="249"/>
        <end position="272"/>
    </location>
</feature>
<dbReference type="GO" id="GO:0008233">
    <property type="term" value="F:peptidase activity"/>
    <property type="evidence" value="ECO:0007669"/>
    <property type="project" value="UniProtKB-KW"/>
</dbReference>
<evidence type="ECO:0000256" key="1">
    <source>
        <dbReference type="ARBA" id="ARBA00004141"/>
    </source>
</evidence>
<dbReference type="PANTHER" id="PTHR33507">
    <property type="entry name" value="INNER MEMBRANE PROTEIN YBBJ"/>
    <property type="match status" value="1"/>
</dbReference>
<dbReference type="OrthoDB" id="5289056at2"/>
<feature type="domain" description="NfeD-like C-terminal" evidence="7">
    <location>
        <begin position="390"/>
        <end position="451"/>
    </location>
</feature>
<dbReference type="InterPro" id="IPR012340">
    <property type="entry name" value="NA-bd_OB-fold"/>
</dbReference>
<keyword evidence="3 5" id="KW-1133">Transmembrane helix</keyword>
<dbReference type="InterPro" id="IPR029045">
    <property type="entry name" value="ClpP/crotonase-like_dom_sf"/>
</dbReference>
<name>A0A1B7XCQ0_9BACT</name>
<keyword evidence="4 5" id="KW-0472">Membrane</keyword>
<evidence type="ECO:0000313" key="11">
    <source>
        <dbReference type="Proteomes" id="UP000091979"/>
    </source>
</evidence>
<feature type="transmembrane region" description="Helical" evidence="5">
    <location>
        <begin position="352"/>
        <end position="378"/>
    </location>
</feature>
<feature type="signal peptide" evidence="6">
    <location>
        <begin position="1"/>
        <end position="27"/>
    </location>
</feature>
<dbReference type="CDD" id="cd07020">
    <property type="entry name" value="Clp_protease_NfeD_1"/>
    <property type="match status" value="1"/>
</dbReference>
<dbReference type="RefSeq" id="WP_066854775.1">
    <property type="nucleotide sequence ID" value="NZ_JXMS01000013.1"/>
</dbReference>
<keyword evidence="10" id="KW-0645">Protease</keyword>
<dbReference type="Proteomes" id="UP000091979">
    <property type="component" value="Unassembled WGS sequence"/>
</dbReference>
<dbReference type="GO" id="GO:0006508">
    <property type="term" value="P:proteolysis"/>
    <property type="evidence" value="ECO:0007669"/>
    <property type="project" value="UniProtKB-KW"/>
</dbReference>
<evidence type="ECO:0000256" key="3">
    <source>
        <dbReference type="ARBA" id="ARBA00022989"/>
    </source>
</evidence>
<feature type="transmembrane region" description="Helical" evidence="5">
    <location>
        <begin position="303"/>
        <end position="319"/>
    </location>
</feature>
<dbReference type="InterPro" id="IPR002810">
    <property type="entry name" value="NfeD-like_C"/>
</dbReference>
<feature type="transmembrane region" description="Helical" evidence="5">
    <location>
        <begin position="326"/>
        <end position="346"/>
    </location>
</feature>
<sequence>MSHSCFIALISLFAAFFVFLQANTLPAEEKTLVETSKNGEKSQVTIVQFSIEGGIGPAQVELTDNVLRQAADIGAQFVVLELDTPGGLVASMRDIVKTMLNSSIPVLVWVGPSGSRAASAGVFIVAASAFAGMAPQTTMGAASPVGAGGENIDPTMSKKVVNDLVSLVRTIAARHDRNLNWYEDAVRNSTTITSERAATARVVEVVAPSIQDFLIQAGKHGINGVAGKTYFSQEQINLIQYTPTFRYRVLSWLIDPQVAYLLVLAGIACLFIEFTHAGAMIPGIIGALSLLLGLYAMSILPTNIAGLLLILFSIVLFALEINITSYGLLSVGGVAALLIGSLILFPEEGGHMALPVSLVLGTTGSIALIMGGATYLAAKALRKKPASGIEAMIGSPAEVSTWQGKKGRIFAYGTLWNAVVDPEKHPDGIDLPKGSKVIVKAVHDLTVTIDKE</sequence>
<comment type="caution">
    <text evidence="10">The sequence shown here is derived from an EMBL/GenBank/DDBJ whole genome shotgun (WGS) entry which is preliminary data.</text>
</comment>
<dbReference type="InterPro" id="IPR056739">
    <property type="entry name" value="NfeD_membrane"/>
</dbReference>
<gene>
    <name evidence="10" type="ORF">SP90_09110</name>
</gene>
<comment type="subcellular location">
    <subcellularLocation>
        <location evidence="1">Membrane</location>
        <topology evidence="1">Multi-pass membrane protein</topology>
    </subcellularLocation>
</comment>
<dbReference type="STRING" id="1560234.SP90_09110"/>
<evidence type="ECO:0000259" key="9">
    <source>
        <dbReference type="Pfam" id="PF25145"/>
    </source>
</evidence>
<keyword evidence="10" id="KW-0378">Hydrolase</keyword>
<dbReference type="InterPro" id="IPR052165">
    <property type="entry name" value="Membrane_assoc_protease"/>
</dbReference>
<organism evidence="10 11">
    <name type="scientific">Halodesulfovibrio spirochaetisodalis</name>
    <dbReference type="NCBI Taxonomy" id="1560234"/>
    <lineage>
        <taxon>Bacteria</taxon>
        <taxon>Pseudomonadati</taxon>
        <taxon>Thermodesulfobacteriota</taxon>
        <taxon>Desulfovibrionia</taxon>
        <taxon>Desulfovibrionales</taxon>
        <taxon>Desulfovibrionaceae</taxon>
        <taxon>Halodesulfovibrio</taxon>
    </lineage>
</organism>
<dbReference type="Pfam" id="PF25145">
    <property type="entry name" value="NfeD1b_N"/>
    <property type="match status" value="1"/>
</dbReference>
<keyword evidence="11" id="KW-1185">Reference proteome</keyword>
<dbReference type="PANTHER" id="PTHR33507:SF4">
    <property type="entry name" value="NODULATION COMPETITIVENESS PROTEIN NFED"/>
    <property type="match status" value="1"/>
</dbReference>